<dbReference type="Proteomes" id="UP000054097">
    <property type="component" value="Unassembled WGS sequence"/>
</dbReference>
<keyword evidence="2" id="KW-1185">Reference proteome</keyword>
<dbReference type="AlphaFoldDB" id="A0A0C2X5N7"/>
<evidence type="ECO:0000313" key="2">
    <source>
        <dbReference type="Proteomes" id="UP000054097"/>
    </source>
</evidence>
<proteinExistence type="predicted"/>
<dbReference type="HOGENOM" id="CLU_1971845_0_0_1"/>
<accession>A0A0C2X5N7</accession>
<organism evidence="1 2">
    <name type="scientific">Serendipita vermifera MAFF 305830</name>
    <dbReference type="NCBI Taxonomy" id="933852"/>
    <lineage>
        <taxon>Eukaryota</taxon>
        <taxon>Fungi</taxon>
        <taxon>Dikarya</taxon>
        <taxon>Basidiomycota</taxon>
        <taxon>Agaricomycotina</taxon>
        <taxon>Agaricomycetes</taxon>
        <taxon>Sebacinales</taxon>
        <taxon>Serendipitaceae</taxon>
        <taxon>Serendipita</taxon>
    </lineage>
</organism>
<sequence>MGLQSMLCFPSHRFHRFHRDLWKPLSRAIDFQYLLMVNFRASFYPRRWKARSFTRTQPDLRSSWTKLSVSNATWRAHFNGASRAHSSNICNSSFANLLTSDSIFTTLHISLFSSSFQVDRRESRAPA</sequence>
<reference evidence="2" key="2">
    <citation type="submission" date="2015-01" db="EMBL/GenBank/DDBJ databases">
        <title>Evolutionary Origins and Diversification of the Mycorrhizal Mutualists.</title>
        <authorList>
            <consortium name="DOE Joint Genome Institute"/>
            <consortium name="Mycorrhizal Genomics Consortium"/>
            <person name="Kohler A."/>
            <person name="Kuo A."/>
            <person name="Nagy L.G."/>
            <person name="Floudas D."/>
            <person name="Copeland A."/>
            <person name="Barry K.W."/>
            <person name="Cichocki N."/>
            <person name="Veneault-Fourrey C."/>
            <person name="LaButti K."/>
            <person name="Lindquist E.A."/>
            <person name="Lipzen A."/>
            <person name="Lundell T."/>
            <person name="Morin E."/>
            <person name="Murat C."/>
            <person name="Riley R."/>
            <person name="Ohm R."/>
            <person name="Sun H."/>
            <person name="Tunlid A."/>
            <person name="Henrissat B."/>
            <person name="Grigoriev I.V."/>
            <person name="Hibbett D.S."/>
            <person name="Martin F."/>
        </authorList>
    </citation>
    <scope>NUCLEOTIDE SEQUENCE [LARGE SCALE GENOMIC DNA]</scope>
    <source>
        <strain evidence="2">MAFF 305830</strain>
    </source>
</reference>
<dbReference type="EMBL" id="KN824278">
    <property type="protein sequence ID" value="KIM33443.1"/>
    <property type="molecule type" value="Genomic_DNA"/>
</dbReference>
<reference evidence="1 2" key="1">
    <citation type="submission" date="2014-04" db="EMBL/GenBank/DDBJ databases">
        <authorList>
            <consortium name="DOE Joint Genome Institute"/>
            <person name="Kuo A."/>
            <person name="Zuccaro A."/>
            <person name="Kohler A."/>
            <person name="Nagy L.G."/>
            <person name="Floudas D."/>
            <person name="Copeland A."/>
            <person name="Barry K.W."/>
            <person name="Cichocki N."/>
            <person name="Veneault-Fourrey C."/>
            <person name="LaButti K."/>
            <person name="Lindquist E.A."/>
            <person name="Lipzen A."/>
            <person name="Lundell T."/>
            <person name="Morin E."/>
            <person name="Murat C."/>
            <person name="Sun H."/>
            <person name="Tunlid A."/>
            <person name="Henrissat B."/>
            <person name="Grigoriev I.V."/>
            <person name="Hibbett D.S."/>
            <person name="Martin F."/>
            <person name="Nordberg H.P."/>
            <person name="Cantor M.N."/>
            <person name="Hua S.X."/>
        </authorList>
    </citation>
    <scope>NUCLEOTIDE SEQUENCE [LARGE SCALE GENOMIC DNA]</scope>
    <source>
        <strain evidence="1 2">MAFF 305830</strain>
    </source>
</reference>
<gene>
    <name evidence="1" type="ORF">M408DRAFT_154484</name>
</gene>
<name>A0A0C2X5N7_SERVB</name>
<protein>
    <submittedName>
        <fullName evidence="1">Uncharacterized protein</fullName>
    </submittedName>
</protein>
<evidence type="ECO:0000313" key="1">
    <source>
        <dbReference type="EMBL" id="KIM33443.1"/>
    </source>
</evidence>